<comment type="function">
    <text evidence="16">Involved in trafficking and recycling of synaptic vesicles.</text>
</comment>
<evidence type="ECO:0000256" key="17">
    <source>
        <dbReference type="ARBA" id="ARBA00024088"/>
    </source>
</evidence>
<dbReference type="Gene3D" id="3.30.900.10">
    <property type="entry name" value="HORMA domain"/>
    <property type="match status" value="1"/>
</dbReference>
<keyword evidence="15" id="KW-0968">Cytoplasmic vesicle</keyword>
<gene>
    <name evidence="19" type="primary">Tmem230</name>
    <name evidence="19" type="ORF">T4A_12623</name>
</gene>
<keyword evidence="11 18" id="KW-1133">Transmembrane helix</keyword>
<evidence type="ECO:0000256" key="8">
    <source>
        <dbReference type="ARBA" id="ARBA00007743"/>
    </source>
</evidence>
<sequence>MDNLNINLKSEFRSRFNAGNGGSQYSSEYRPLYDDFFDSQVQFSNSLYYICIFQIPPHPIPWRAIILATLLFVFGTILIVIGTLLLAGFCDPKYNDRTWPVLILGLLMFIPGLYHVRIAYYAFKGYKVESAQIMYLKIINGTVLLSDIGFIYFTCLINAVIIIFNIVRYCGKLPHAIADFFEWFVHQILFYREVYPQESFEMVKFCNYPCYVTDVCIDCKSSCPYVIDYIREWHSILSATCEPGEITVIIQIEDPAMRKKLIERYYLRIFIRGSQGRKLLPNWKNFENSLPDIISRLISVTEVENVRHPLKTESNHYATNSERDSGAFVPLLDGRIVPIGTVASDNMKMNIFLLRPIN</sequence>
<dbReference type="InterPro" id="IPR036570">
    <property type="entry name" value="HORMA_dom_sf"/>
</dbReference>
<comment type="subcellular location">
    <subcellularLocation>
        <location evidence="5">Cytoplasmic vesicle</location>
        <location evidence="5">Autophagosome</location>
    </subcellularLocation>
    <subcellularLocation>
        <location evidence="3">Cytoplasmic vesicle</location>
        <location evidence="3">Secretory vesicle</location>
        <location evidence="3">Synaptic vesicle</location>
    </subcellularLocation>
    <subcellularLocation>
        <location evidence="4">Early endosome</location>
    </subcellularLocation>
    <subcellularLocation>
        <location evidence="6">Golgi apparatus</location>
        <location evidence="6">trans-Golgi network</location>
    </subcellularLocation>
    <subcellularLocation>
        <location evidence="7">Late endosome</location>
    </subcellularLocation>
    <subcellularLocation>
        <location evidence="1">Membrane</location>
        <topology evidence="1">Multi-pass membrane protein</topology>
    </subcellularLocation>
    <subcellularLocation>
        <location evidence="2">Recycling endosome</location>
    </subcellularLocation>
</comment>
<comment type="caution">
    <text evidence="19">The sequence shown here is derived from an EMBL/GenBank/DDBJ whole genome shotgun (WGS) entry which is preliminary data.</text>
</comment>
<evidence type="ECO:0000313" key="20">
    <source>
        <dbReference type="Proteomes" id="UP000054632"/>
    </source>
</evidence>
<accession>A0A0V1F0S6</accession>
<dbReference type="Pfam" id="PF05915">
    <property type="entry name" value="TMEM_230_134"/>
    <property type="match status" value="1"/>
</dbReference>
<keyword evidence="13" id="KW-0333">Golgi apparatus</keyword>
<evidence type="ECO:0000256" key="9">
    <source>
        <dbReference type="ARBA" id="ARBA00022692"/>
    </source>
</evidence>
<dbReference type="SUPFAM" id="SSF56019">
    <property type="entry name" value="The spindle assembly checkpoint protein mad2"/>
    <property type="match status" value="1"/>
</dbReference>
<dbReference type="GO" id="GO:0008021">
    <property type="term" value="C:synaptic vesicle"/>
    <property type="evidence" value="ECO:0007669"/>
    <property type="project" value="UniProtKB-SubCell"/>
</dbReference>
<keyword evidence="9 18" id="KW-0812">Transmembrane</keyword>
<evidence type="ECO:0000256" key="16">
    <source>
        <dbReference type="ARBA" id="ARBA00024003"/>
    </source>
</evidence>
<evidence type="ECO:0000256" key="13">
    <source>
        <dbReference type="ARBA" id="ARBA00023034"/>
    </source>
</evidence>
<dbReference type="GO" id="GO:0016020">
    <property type="term" value="C:membrane"/>
    <property type="evidence" value="ECO:0007669"/>
    <property type="project" value="UniProtKB-SubCell"/>
</dbReference>
<evidence type="ECO:0000256" key="5">
    <source>
        <dbReference type="ARBA" id="ARBA00004419"/>
    </source>
</evidence>
<evidence type="ECO:0000313" key="19">
    <source>
        <dbReference type="EMBL" id="KRY79572.1"/>
    </source>
</evidence>
<dbReference type="InterPro" id="IPR044234">
    <property type="entry name" value="TMEM230"/>
</dbReference>
<dbReference type="GO" id="GO:0005769">
    <property type="term" value="C:early endosome"/>
    <property type="evidence" value="ECO:0007669"/>
    <property type="project" value="UniProtKB-SubCell"/>
</dbReference>
<evidence type="ECO:0000256" key="1">
    <source>
        <dbReference type="ARBA" id="ARBA00004141"/>
    </source>
</evidence>
<evidence type="ECO:0000256" key="11">
    <source>
        <dbReference type="ARBA" id="ARBA00022989"/>
    </source>
</evidence>
<reference evidence="19 20" key="1">
    <citation type="submission" date="2015-01" db="EMBL/GenBank/DDBJ databases">
        <title>Evolution of Trichinella species and genotypes.</title>
        <authorList>
            <person name="Korhonen P.K."/>
            <person name="Edoardo P."/>
            <person name="Giuseppe L.R."/>
            <person name="Gasser R.B."/>
        </authorList>
    </citation>
    <scope>NUCLEOTIDE SEQUENCE [LARGE SCALE GENOMIC DNA]</scope>
    <source>
        <strain evidence="19">ISS13</strain>
    </source>
</reference>
<evidence type="ECO:0000256" key="7">
    <source>
        <dbReference type="ARBA" id="ARBA00004603"/>
    </source>
</evidence>
<proteinExistence type="inferred from homology"/>
<dbReference type="InterPro" id="IPR008590">
    <property type="entry name" value="TMEM_230/134"/>
</dbReference>
<evidence type="ECO:0000256" key="3">
    <source>
        <dbReference type="ARBA" id="ARBA00004234"/>
    </source>
</evidence>
<evidence type="ECO:0000256" key="10">
    <source>
        <dbReference type="ARBA" id="ARBA00022753"/>
    </source>
</evidence>
<dbReference type="GO" id="GO:0005794">
    <property type="term" value="C:Golgi apparatus"/>
    <property type="evidence" value="ECO:0007669"/>
    <property type="project" value="UniProtKB-SubCell"/>
</dbReference>
<dbReference type="Proteomes" id="UP000054632">
    <property type="component" value="Unassembled WGS sequence"/>
</dbReference>
<dbReference type="EMBL" id="JYDR01000001">
    <property type="protein sequence ID" value="KRY79572.1"/>
    <property type="molecule type" value="Genomic_DNA"/>
</dbReference>
<name>A0A0V1F0S6_TRIPS</name>
<feature type="transmembrane region" description="Helical" evidence="18">
    <location>
        <begin position="101"/>
        <end position="123"/>
    </location>
</feature>
<dbReference type="GO" id="GO:0055037">
    <property type="term" value="C:recycling endosome"/>
    <property type="evidence" value="ECO:0007669"/>
    <property type="project" value="UniProtKB-SubCell"/>
</dbReference>
<feature type="transmembrane region" description="Helical" evidence="18">
    <location>
        <begin position="64"/>
        <end position="89"/>
    </location>
</feature>
<evidence type="ECO:0000256" key="15">
    <source>
        <dbReference type="ARBA" id="ARBA00023329"/>
    </source>
</evidence>
<evidence type="ECO:0000256" key="6">
    <source>
        <dbReference type="ARBA" id="ARBA00004601"/>
    </source>
</evidence>
<protein>
    <recommendedName>
        <fullName evidence="17">Transmembrane protein 230</fullName>
    </recommendedName>
</protein>
<evidence type="ECO:0000256" key="18">
    <source>
        <dbReference type="SAM" id="Phobius"/>
    </source>
</evidence>
<keyword evidence="10" id="KW-0967">Endosome</keyword>
<dbReference type="PANTHER" id="PTHR15664">
    <property type="entry name" value="C20ORF30 PROTEIN"/>
    <property type="match status" value="1"/>
</dbReference>
<dbReference type="AlphaFoldDB" id="A0A0V1F0S6"/>
<evidence type="ECO:0000256" key="14">
    <source>
        <dbReference type="ARBA" id="ARBA00023136"/>
    </source>
</evidence>
<dbReference type="GO" id="GO:0005776">
    <property type="term" value="C:autophagosome"/>
    <property type="evidence" value="ECO:0007669"/>
    <property type="project" value="UniProtKB-SubCell"/>
</dbReference>
<keyword evidence="14 18" id="KW-0472">Membrane</keyword>
<evidence type="ECO:0000256" key="4">
    <source>
        <dbReference type="ARBA" id="ARBA00004412"/>
    </source>
</evidence>
<dbReference type="GO" id="GO:0005770">
    <property type="term" value="C:late endosome"/>
    <property type="evidence" value="ECO:0007669"/>
    <property type="project" value="UniProtKB-SubCell"/>
</dbReference>
<evidence type="ECO:0000256" key="12">
    <source>
        <dbReference type="ARBA" id="ARBA00023018"/>
    </source>
</evidence>
<comment type="similarity">
    <text evidence="8">Belongs to the TMEM134/TMEM230 family.</text>
</comment>
<feature type="transmembrane region" description="Helical" evidence="18">
    <location>
        <begin position="144"/>
        <end position="167"/>
    </location>
</feature>
<dbReference type="PANTHER" id="PTHR15664:SF6">
    <property type="entry name" value="TRANSMEMBRANE PROTEIN 230"/>
    <property type="match status" value="1"/>
</dbReference>
<organism evidence="19 20">
    <name type="scientific">Trichinella pseudospiralis</name>
    <name type="common">Parasitic roundworm</name>
    <dbReference type="NCBI Taxonomy" id="6337"/>
    <lineage>
        <taxon>Eukaryota</taxon>
        <taxon>Metazoa</taxon>
        <taxon>Ecdysozoa</taxon>
        <taxon>Nematoda</taxon>
        <taxon>Enoplea</taxon>
        <taxon>Dorylaimia</taxon>
        <taxon>Trichinellida</taxon>
        <taxon>Trichinellidae</taxon>
        <taxon>Trichinella</taxon>
    </lineage>
</organism>
<keyword evidence="12" id="KW-0770">Synapse</keyword>
<evidence type="ECO:0000256" key="2">
    <source>
        <dbReference type="ARBA" id="ARBA00004172"/>
    </source>
</evidence>